<name>A0ABR1JX87_9AGAR</name>
<protein>
    <recommendedName>
        <fullName evidence="3">Carboxylic ester hydrolase</fullName>
        <ecNumber evidence="3">3.1.1.-</ecNumber>
    </recommendedName>
</protein>
<dbReference type="PROSITE" id="PS00122">
    <property type="entry name" value="CARBOXYLESTERASE_B_1"/>
    <property type="match status" value="1"/>
</dbReference>
<feature type="signal peptide" evidence="3">
    <location>
        <begin position="1"/>
        <end position="19"/>
    </location>
</feature>
<dbReference type="InterPro" id="IPR019826">
    <property type="entry name" value="Carboxylesterase_B_AS"/>
</dbReference>
<evidence type="ECO:0000259" key="4">
    <source>
        <dbReference type="Pfam" id="PF00135"/>
    </source>
</evidence>
<comment type="similarity">
    <text evidence="1 3">Belongs to the type-B carboxylesterase/lipase family.</text>
</comment>
<dbReference type="Proteomes" id="UP001498398">
    <property type="component" value="Unassembled WGS sequence"/>
</dbReference>
<keyword evidence="3" id="KW-0732">Signal</keyword>
<sequence>MLFVLCLLSLISRAILIYAAPEVKVGHTTFVGRDITSLQQDFFGGIPYAEPPVGNLRFQPPILKDTYDEETFDASQLGPACLQFNMTLGVTSEDCLILNVLRPANISAHMSLPVLFWVHGGGFDRGSSRDNNGSAIVARSVQRGTPIVFVSINYRLGAFGFPQGKEAEDKGRLNLALKDELTALEWVHKHIGKFGGDKHKVTIGGVSAGAIMNAVLFLHPDITKFVRAGVSSKSTSFMQMFIYGYQIFESGSAATPLTHTAPFRQHSWDQFVSSVPACASLAGTDNTFDCLVDADITDLLEGINASREFAIEDFPWDPTLDGLGGIYPDYPSVLFQRRQFARIPFVAGTNLDEGTVFVDPLVNFTNEVVRDSLYRNFSTPFLERFEKQKLESSIERLMELYPDDPSLGSPFGTGDETFGLSPGFKRMSAILGDVAFTSQRRFWQQKMAEIPFSGVKSYGYLWKQGTLQRALFPEFGVSHGSDSHYFFNDTLVDTQTVGALECGTSLMDYFLSFIDGLDPNDGRGIQRPNWSQYSEHNQVIMQMVASNITEIPDTFRKRQIDFINSLPDIFHH</sequence>
<evidence type="ECO:0000256" key="3">
    <source>
        <dbReference type="RuleBase" id="RU361235"/>
    </source>
</evidence>
<organism evidence="5 6">
    <name type="scientific">Marasmiellus scandens</name>
    <dbReference type="NCBI Taxonomy" id="2682957"/>
    <lineage>
        <taxon>Eukaryota</taxon>
        <taxon>Fungi</taxon>
        <taxon>Dikarya</taxon>
        <taxon>Basidiomycota</taxon>
        <taxon>Agaricomycotina</taxon>
        <taxon>Agaricomycetes</taxon>
        <taxon>Agaricomycetidae</taxon>
        <taxon>Agaricales</taxon>
        <taxon>Marasmiineae</taxon>
        <taxon>Omphalotaceae</taxon>
        <taxon>Marasmiellus</taxon>
    </lineage>
</organism>
<feature type="chain" id="PRO_5044966425" description="Carboxylic ester hydrolase" evidence="3">
    <location>
        <begin position="20"/>
        <end position="572"/>
    </location>
</feature>
<comment type="caution">
    <text evidence="5">The sequence shown here is derived from an EMBL/GenBank/DDBJ whole genome shotgun (WGS) entry which is preliminary data.</text>
</comment>
<dbReference type="EMBL" id="JBANRG010000003">
    <property type="protein sequence ID" value="KAK7468338.1"/>
    <property type="molecule type" value="Genomic_DNA"/>
</dbReference>
<evidence type="ECO:0000256" key="1">
    <source>
        <dbReference type="ARBA" id="ARBA00005964"/>
    </source>
</evidence>
<dbReference type="SUPFAM" id="SSF53474">
    <property type="entry name" value="alpha/beta-Hydrolases"/>
    <property type="match status" value="1"/>
</dbReference>
<keyword evidence="2 3" id="KW-0378">Hydrolase</keyword>
<dbReference type="Gene3D" id="3.40.50.1820">
    <property type="entry name" value="alpha/beta hydrolase"/>
    <property type="match status" value="1"/>
</dbReference>
<keyword evidence="6" id="KW-1185">Reference proteome</keyword>
<evidence type="ECO:0000256" key="2">
    <source>
        <dbReference type="ARBA" id="ARBA00022801"/>
    </source>
</evidence>
<evidence type="ECO:0000313" key="5">
    <source>
        <dbReference type="EMBL" id="KAK7468338.1"/>
    </source>
</evidence>
<dbReference type="Pfam" id="PF00135">
    <property type="entry name" value="COesterase"/>
    <property type="match status" value="1"/>
</dbReference>
<dbReference type="EC" id="3.1.1.-" evidence="3"/>
<gene>
    <name evidence="5" type="ORF">VKT23_002852</name>
</gene>
<evidence type="ECO:0000313" key="6">
    <source>
        <dbReference type="Proteomes" id="UP001498398"/>
    </source>
</evidence>
<dbReference type="InterPro" id="IPR029058">
    <property type="entry name" value="AB_hydrolase_fold"/>
</dbReference>
<dbReference type="PANTHER" id="PTHR11559">
    <property type="entry name" value="CARBOXYLESTERASE"/>
    <property type="match status" value="1"/>
</dbReference>
<proteinExistence type="inferred from homology"/>
<feature type="domain" description="Carboxylesterase type B" evidence="4">
    <location>
        <begin position="32"/>
        <end position="562"/>
    </location>
</feature>
<dbReference type="InterPro" id="IPR050309">
    <property type="entry name" value="Type-B_Carboxylest/Lipase"/>
</dbReference>
<reference evidence="5 6" key="1">
    <citation type="submission" date="2024-01" db="EMBL/GenBank/DDBJ databases">
        <title>A draft genome for the cacao thread blight pathogen Marasmiellus scandens.</title>
        <authorList>
            <person name="Baruah I.K."/>
            <person name="Leung J."/>
            <person name="Bukari Y."/>
            <person name="Amoako-Attah I."/>
            <person name="Meinhardt L.W."/>
            <person name="Bailey B.A."/>
            <person name="Cohen S.P."/>
        </authorList>
    </citation>
    <scope>NUCLEOTIDE SEQUENCE [LARGE SCALE GENOMIC DNA]</scope>
    <source>
        <strain evidence="5 6">GH-19</strain>
    </source>
</reference>
<dbReference type="InterPro" id="IPR002018">
    <property type="entry name" value="CarbesteraseB"/>
</dbReference>
<accession>A0ABR1JX87</accession>